<evidence type="ECO:0000313" key="5">
    <source>
        <dbReference type="EMBL" id="KAF1949623.1"/>
    </source>
</evidence>
<feature type="domain" description="Methyltransferase type 11" evidence="4">
    <location>
        <begin position="51"/>
        <end position="141"/>
    </location>
</feature>
<dbReference type="GO" id="GO:0032259">
    <property type="term" value="P:methylation"/>
    <property type="evidence" value="ECO:0007669"/>
    <property type="project" value="UniProtKB-KW"/>
</dbReference>
<keyword evidence="3 5" id="KW-0808">Transferase</keyword>
<dbReference type="Gene3D" id="3.40.50.150">
    <property type="entry name" value="Vaccinia Virus protein VP39"/>
    <property type="match status" value="1"/>
</dbReference>
<dbReference type="CDD" id="cd02440">
    <property type="entry name" value="AdoMet_MTases"/>
    <property type="match status" value="1"/>
</dbReference>
<evidence type="ECO:0000259" key="4">
    <source>
        <dbReference type="Pfam" id="PF08241"/>
    </source>
</evidence>
<dbReference type="PANTHER" id="PTHR44942">
    <property type="entry name" value="METHYLTRANSF_11 DOMAIN-CONTAINING PROTEIN"/>
    <property type="match status" value="1"/>
</dbReference>
<organism evidence="5 6">
    <name type="scientific">Byssothecium circinans</name>
    <dbReference type="NCBI Taxonomy" id="147558"/>
    <lineage>
        <taxon>Eukaryota</taxon>
        <taxon>Fungi</taxon>
        <taxon>Dikarya</taxon>
        <taxon>Ascomycota</taxon>
        <taxon>Pezizomycotina</taxon>
        <taxon>Dothideomycetes</taxon>
        <taxon>Pleosporomycetidae</taxon>
        <taxon>Pleosporales</taxon>
        <taxon>Massarineae</taxon>
        <taxon>Massarinaceae</taxon>
        <taxon>Byssothecium</taxon>
    </lineage>
</organism>
<proteinExistence type="inferred from homology"/>
<accession>A0A6A5TA89</accession>
<dbReference type="AlphaFoldDB" id="A0A6A5TA89"/>
<comment type="similarity">
    <text evidence="1">Belongs to the methyltransferase superfamily.</text>
</comment>
<dbReference type="InterPro" id="IPR013216">
    <property type="entry name" value="Methyltransf_11"/>
</dbReference>
<dbReference type="Proteomes" id="UP000800035">
    <property type="component" value="Unassembled WGS sequence"/>
</dbReference>
<protein>
    <submittedName>
        <fullName evidence="5">Methyltransferase</fullName>
    </submittedName>
</protein>
<name>A0A6A5TA89_9PLEO</name>
<keyword evidence="2 5" id="KW-0489">Methyltransferase</keyword>
<dbReference type="InterPro" id="IPR029063">
    <property type="entry name" value="SAM-dependent_MTases_sf"/>
</dbReference>
<dbReference type="InterPro" id="IPR051052">
    <property type="entry name" value="Diverse_substrate_MTase"/>
</dbReference>
<dbReference type="GO" id="GO:0008757">
    <property type="term" value="F:S-adenosylmethionine-dependent methyltransferase activity"/>
    <property type="evidence" value="ECO:0007669"/>
    <property type="project" value="InterPro"/>
</dbReference>
<dbReference type="SUPFAM" id="SSF53335">
    <property type="entry name" value="S-adenosyl-L-methionine-dependent methyltransferases"/>
    <property type="match status" value="1"/>
</dbReference>
<dbReference type="OrthoDB" id="10027013at2759"/>
<dbReference type="EMBL" id="ML977035">
    <property type="protein sequence ID" value="KAF1949623.1"/>
    <property type="molecule type" value="Genomic_DNA"/>
</dbReference>
<evidence type="ECO:0000256" key="3">
    <source>
        <dbReference type="ARBA" id="ARBA00022679"/>
    </source>
</evidence>
<evidence type="ECO:0000256" key="1">
    <source>
        <dbReference type="ARBA" id="ARBA00008361"/>
    </source>
</evidence>
<dbReference type="Pfam" id="PF08241">
    <property type="entry name" value="Methyltransf_11"/>
    <property type="match status" value="1"/>
</dbReference>
<sequence length="291" mass="32204">MAASQLSERAASGFAKAALYDQHRPSYPSDAVQALLEAAGVSGVDAASLIDLAAGTGKFTELLAARDEHYNIIAVEPHKEMREQLERKKLDKVTVVEGLSTAIPAGSECADAVFAAQAFHWFANAESLEEIHRVLKPVGVLGLIWNAEDYNTPLSYPTSSVWATKLRDYAFYLEEASDDREPRFRNDQWRKVFESQVSSTPITAALAGGTNSLFSLPLGEEIVKWQDWLDQEALWNRLRTLSHFAVLEGRRLEVSREVFDEALSDPNVARDAEGRIKVDGVTVLAWTTKIP</sequence>
<evidence type="ECO:0000313" key="6">
    <source>
        <dbReference type="Proteomes" id="UP000800035"/>
    </source>
</evidence>
<keyword evidence="6" id="KW-1185">Reference proteome</keyword>
<evidence type="ECO:0000256" key="2">
    <source>
        <dbReference type="ARBA" id="ARBA00022603"/>
    </source>
</evidence>
<reference evidence="5" key="1">
    <citation type="journal article" date="2020" name="Stud. Mycol.">
        <title>101 Dothideomycetes genomes: a test case for predicting lifestyles and emergence of pathogens.</title>
        <authorList>
            <person name="Haridas S."/>
            <person name="Albert R."/>
            <person name="Binder M."/>
            <person name="Bloem J."/>
            <person name="Labutti K."/>
            <person name="Salamov A."/>
            <person name="Andreopoulos B."/>
            <person name="Baker S."/>
            <person name="Barry K."/>
            <person name="Bills G."/>
            <person name="Bluhm B."/>
            <person name="Cannon C."/>
            <person name="Castanera R."/>
            <person name="Culley D."/>
            <person name="Daum C."/>
            <person name="Ezra D."/>
            <person name="Gonzalez J."/>
            <person name="Henrissat B."/>
            <person name="Kuo A."/>
            <person name="Liang C."/>
            <person name="Lipzen A."/>
            <person name="Lutzoni F."/>
            <person name="Magnuson J."/>
            <person name="Mondo S."/>
            <person name="Nolan M."/>
            <person name="Ohm R."/>
            <person name="Pangilinan J."/>
            <person name="Park H.-J."/>
            <person name="Ramirez L."/>
            <person name="Alfaro M."/>
            <person name="Sun H."/>
            <person name="Tritt A."/>
            <person name="Yoshinaga Y."/>
            <person name="Zwiers L.-H."/>
            <person name="Turgeon B."/>
            <person name="Goodwin S."/>
            <person name="Spatafora J."/>
            <person name="Crous P."/>
            <person name="Grigoriev I."/>
        </authorList>
    </citation>
    <scope>NUCLEOTIDE SEQUENCE</scope>
    <source>
        <strain evidence="5">CBS 675.92</strain>
    </source>
</reference>
<dbReference type="PANTHER" id="PTHR44942:SF4">
    <property type="entry name" value="METHYLTRANSFERASE TYPE 11 DOMAIN-CONTAINING PROTEIN"/>
    <property type="match status" value="1"/>
</dbReference>
<gene>
    <name evidence="5" type="ORF">CC80DRAFT_428728</name>
</gene>